<comment type="caution">
    <text evidence="9">The sequence shown here is derived from an EMBL/GenBank/DDBJ whole genome shotgun (WGS) entry which is preliminary data.</text>
</comment>
<evidence type="ECO:0000256" key="4">
    <source>
        <dbReference type="ARBA" id="ARBA00022692"/>
    </source>
</evidence>
<accession>A0A835IDL4</accession>
<comment type="caution">
    <text evidence="7">Lacks conserved residue(s) required for the propagation of feature annotation.</text>
</comment>
<protein>
    <recommendedName>
        <fullName evidence="7">CASP-like protein</fullName>
    </recommendedName>
</protein>
<evidence type="ECO:0000256" key="2">
    <source>
        <dbReference type="ARBA" id="ARBA00007651"/>
    </source>
</evidence>
<feature type="domain" description="Casparian strip membrane protein" evidence="8">
    <location>
        <begin position="2"/>
        <end position="66"/>
    </location>
</feature>
<dbReference type="EMBL" id="JADFTS010000003">
    <property type="protein sequence ID" value="KAF9614457.1"/>
    <property type="molecule type" value="Genomic_DNA"/>
</dbReference>
<keyword evidence="6 7" id="KW-0472">Membrane</keyword>
<dbReference type="Proteomes" id="UP000631114">
    <property type="component" value="Unassembled WGS sequence"/>
</dbReference>
<name>A0A835IDL4_9MAGN</name>
<dbReference type="AlphaFoldDB" id="A0A835IDL4"/>
<proteinExistence type="inferred from homology"/>
<reference evidence="9 10" key="1">
    <citation type="submission" date="2020-10" db="EMBL/GenBank/DDBJ databases">
        <title>The Coptis chinensis genome and diversification of protoberbering-type alkaloids.</title>
        <authorList>
            <person name="Wang B."/>
            <person name="Shu S."/>
            <person name="Song C."/>
            <person name="Liu Y."/>
        </authorList>
    </citation>
    <scope>NUCLEOTIDE SEQUENCE [LARGE SCALE GENOMIC DNA]</scope>
    <source>
        <strain evidence="9">HL-2020</strain>
        <tissue evidence="9">Leaf</tissue>
    </source>
</reference>
<comment type="subunit">
    <text evidence="7">Homodimer and heterodimers.</text>
</comment>
<gene>
    <name evidence="9" type="ORF">IFM89_018693</name>
</gene>
<keyword evidence="10" id="KW-1185">Reference proteome</keyword>
<organism evidence="9 10">
    <name type="scientific">Coptis chinensis</name>
    <dbReference type="NCBI Taxonomy" id="261450"/>
    <lineage>
        <taxon>Eukaryota</taxon>
        <taxon>Viridiplantae</taxon>
        <taxon>Streptophyta</taxon>
        <taxon>Embryophyta</taxon>
        <taxon>Tracheophyta</taxon>
        <taxon>Spermatophyta</taxon>
        <taxon>Magnoliopsida</taxon>
        <taxon>Ranunculales</taxon>
        <taxon>Ranunculaceae</taxon>
        <taxon>Coptidoideae</taxon>
        <taxon>Coptis</taxon>
    </lineage>
</organism>
<evidence type="ECO:0000256" key="3">
    <source>
        <dbReference type="ARBA" id="ARBA00022475"/>
    </source>
</evidence>
<dbReference type="InterPro" id="IPR006459">
    <property type="entry name" value="CASP/CASPL"/>
</dbReference>
<dbReference type="NCBIfam" id="TIGR01569">
    <property type="entry name" value="A_tha_TIGR01569"/>
    <property type="match status" value="1"/>
</dbReference>
<dbReference type="Pfam" id="PF04535">
    <property type="entry name" value="CASP_dom"/>
    <property type="match status" value="1"/>
</dbReference>
<comment type="similarity">
    <text evidence="2 7">Belongs to the Casparian strip membrane proteins (CASP) family.</text>
</comment>
<dbReference type="GO" id="GO:0005886">
    <property type="term" value="C:plasma membrane"/>
    <property type="evidence" value="ECO:0007669"/>
    <property type="project" value="UniProtKB-SubCell"/>
</dbReference>
<evidence type="ECO:0000256" key="7">
    <source>
        <dbReference type="RuleBase" id="RU361233"/>
    </source>
</evidence>
<dbReference type="InterPro" id="IPR006702">
    <property type="entry name" value="CASP_dom"/>
</dbReference>
<keyword evidence="3 7" id="KW-1003">Cell membrane</keyword>
<evidence type="ECO:0000256" key="1">
    <source>
        <dbReference type="ARBA" id="ARBA00004651"/>
    </source>
</evidence>
<evidence type="ECO:0000256" key="5">
    <source>
        <dbReference type="ARBA" id="ARBA00022989"/>
    </source>
</evidence>
<keyword evidence="4 7" id="KW-0812">Transmembrane</keyword>
<evidence type="ECO:0000313" key="10">
    <source>
        <dbReference type="Proteomes" id="UP000631114"/>
    </source>
</evidence>
<feature type="transmembrane region" description="Helical" evidence="7">
    <location>
        <begin position="12"/>
        <end position="37"/>
    </location>
</feature>
<feature type="transmembrane region" description="Helical" evidence="7">
    <location>
        <begin position="49"/>
        <end position="82"/>
    </location>
</feature>
<evidence type="ECO:0000259" key="8">
    <source>
        <dbReference type="Pfam" id="PF04535"/>
    </source>
</evidence>
<evidence type="ECO:0000313" key="9">
    <source>
        <dbReference type="EMBL" id="KAF9614457.1"/>
    </source>
</evidence>
<evidence type="ECO:0000256" key="6">
    <source>
        <dbReference type="ARBA" id="ARBA00023136"/>
    </source>
</evidence>
<keyword evidence="5 7" id="KW-1133">Transmembrane helix</keyword>
<dbReference type="OrthoDB" id="1918830at2759"/>
<comment type="subcellular location">
    <subcellularLocation>
        <location evidence="1 7">Cell membrane</location>
        <topology evidence="1 7">Multi-pass membrane protein</topology>
    </subcellularLocation>
</comment>
<sequence>MAWFSLLLDQVVAYVSFAANSAAAQASLIAVTGASSFQWMKVCNIYTRFCIQIGGGLACGYAASLLMAAVSSFSAFILFRFYSPTEFLALKPLC</sequence>